<keyword evidence="2" id="KW-1133">Transmembrane helix</keyword>
<sequence length="232" mass="25976">MNKRFYQLYMYVLTGLVIVVMSWEYQRATAASLVVETEIPEESLRLRILANSDSPRDQWLKEEVMVEVVELVSQWAGDMEDIAEAREVIAGSLDELEQVVGQTIQSRGFNYSYSVRYGQIPFPTKLYGSRLYPAGEYEGVLITIGAGQGENWWCVLFPPLCFVDFGTGDVLETETVSDQRADGREGFRDGAGQKKDTGPAGATDDGADDGEQELEIRFFLVELLAKVKSLFV</sequence>
<dbReference type="RefSeq" id="WP_007506164.1">
    <property type="nucleotide sequence ID" value="NZ_AFCE01000162.1"/>
</dbReference>
<proteinExistence type="predicted"/>
<evidence type="ECO:0000256" key="1">
    <source>
        <dbReference type="SAM" id="MobiDB-lite"/>
    </source>
</evidence>
<evidence type="ECO:0000313" key="3">
    <source>
        <dbReference type="EMBL" id="EGL81812.1"/>
    </source>
</evidence>
<feature type="compositionally biased region" description="Basic and acidic residues" evidence="1">
    <location>
        <begin position="177"/>
        <end position="197"/>
    </location>
</feature>
<dbReference type="EMBL" id="AFCE01000162">
    <property type="protein sequence ID" value="EGL81812.1"/>
    <property type="molecule type" value="Genomic_DNA"/>
</dbReference>
<comment type="caution">
    <text evidence="3">The sequence shown here is derived from an EMBL/GenBank/DDBJ whole genome shotgun (WGS) entry which is preliminary data.</text>
</comment>
<dbReference type="AlphaFoldDB" id="F5LA92"/>
<keyword evidence="2" id="KW-0472">Membrane</keyword>
<protein>
    <submittedName>
        <fullName evidence="3">Stage II sporulation protein R</fullName>
    </submittedName>
</protein>
<dbReference type="Proteomes" id="UP000010716">
    <property type="component" value="Unassembled WGS sequence"/>
</dbReference>
<feature type="transmembrane region" description="Helical" evidence="2">
    <location>
        <begin position="6"/>
        <end position="23"/>
    </location>
</feature>
<gene>
    <name evidence="3" type="ORF">CathTA2_2827</name>
</gene>
<reference evidence="3 4" key="1">
    <citation type="journal article" date="2011" name="J. Bacteriol.">
        <title>Draft genome sequence of the thermoalkaliphilic Caldalkalibacillus thermarum strain TA2.A1.</title>
        <authorList>
            <person name="Kalamorz F."/>
            <person name="Keis S."/>
            <person name="McMillan D.G."/>
            <person name="Olsson K."/>
            <person name="Stanton J.A."/>
            <person name="Stockwell P."/>
            <person name="Black M.A."/>
            <person name="Klingeman D.M."/>
            <person name="Land M.L."/>
            <person name="Han C.S."/>
            <person name="Martin S.L."/>
            <person name="Becher S.A."/>
            <person name="Peddie C.J."/>
            <person name="Morgan H.W."/>
            <person name="Matthies D."/>
            <person name="Preiss L."/>
            <person name="Meier T."/>
            <person name="Brown S.D."/>
            <person name="Cook G.M."/>
        </authorList>
    </citation>
    <scope>NUCLEOTIDE SEQUENCE [LARGE SCALE GENOMIC DNA]</scope>
    <source>
        <strain evidence="3 4">TA2.A1</strain>
    </source>
</reference>
<evidence type="ECO:0000256" key="2">
    <source>
        <dbReference type="SAM" id="Phobius"/>
    </source>
</evidence>
<organism evidence="3 4">
    <name type="scientific">Caldalkalibacillus thermarum (strain TA2.A1)</name>
    <dbReference type="NCBI Taxonomy" id="986075"/>
    <lineage>
        <taxon>Bacteria</taxon>
        <taxon>Bacillati</taxon>
        <taxon>Bacillota</taxon>
        <taxon>Bacilli</taxon>
        <taxon>Bacillales</taxon>
        <taxon>Bacillaceae</taxon>
        <taxon>Caldalkalibacillus</taxon>
    </lineage>
</organism>
<feature type="region of interest" description="Disordered" evidence="1">
    <location>
        <begin position="176"/>
        <end position="208"/>
    </location>
</feature>
<dbReference type="OrthoDB" id="9793324at2"/>
<keyword evidence="2" id="KW-0812">Transmembrane</keyword>
<dbReference type="NCBIfam" id="TIGR02837">
    <property type="entry name" value="spore_II_R"/>
    <property type="match status" value="1"/>
</dbReference>
<evidence type="ECO:0000313" key="4">
    <source>
        <dbReference type="Proteomes" id="UP000010716"/>
    </source>
</evidence>
<dbReference type="Pfam" id="PF09551">
    <property type="entry name" value="Spore_II_R"/>
    <property type="match status" value="1"/>
</dbReference>
<dbReference type="eggNOG" id="ENOG5031K93">
    <property type="taxonomic scope" value="Bacteria"/>
</dbReference>
<name>F5LA92_CALTT</name>
<accession>F5LA92</accession>
<dbReference type="InterPro" id="IPR014202">
    <property type="entry name" value="Spore_II_R"/>
</dbReference>